<evidence type="ECO:0000313" key="1">
    <source>
        <dbReference type="EMBL" id="RKO91166.1"/>
    </source>
</evidence>
<dbReference type="EMBL" id="KZ995199">
    <property type="protein sequence ID" value="RKO91166.1"/>
    <property type="molecule type" value="Genomic_DNA"/>
</dbReference>
<name>A0A4P9WKM8_9FUNG</name>
<protein>
    <submittedName>
        <fullName evidence="1">Uncharacterized protein</fullName>
    </submittedName>
</protein>
<dbReference type="Proteomes" id="UP000269721">
    <property type="component" value="Unassembled WGS sequence"/>
</dbReference>
<gene>
    <name evidence="1" type="ORF">BDK51DRAFT_30873</name>
</gene>
<organism evidence="1 2">
    <name type="scientific">Blyttiomyces helicus</name>
    <dbReference type="NCBI Taxonomy" id="388810"/>
    <lineage>
        <taxon>Eukaryota</taxon>
        <taxon>Fungi</taxon>
        <taxon>Fungi incertae sedis</taxon>
        <taxon>Chytridiomycota</taxon>
        <taxon>Chytridiomycota incertae sedis</taxon>
        <taxon>Chytridiomycetes</taxon>
        <taxon>Chytridiomycetes incertae sedis</taxon>
        <taxon>Blyttiomyces</taxon>
    </lineage>
</organism>
<sequence length="162" mass="17649">MNTRGHHLQREAVRGSRLGVVILSDVDLMAGIEGSGGMWGCAGEMRRSFRNSGDSSQRYPNIGEVSGRKLWTIIFQSTVRRRQSTGVLMSWRASHEYSGASPSAGGCQNVLALRRSFCRASSWGSEEDIGVGGGSCQMNQVIRTMPNVFKLLAVRIALQNGE</sequence>
<dbReference type="AlphaFoldDB" id="A0A4P9WKM8"/>
<accession>A0A4P9WKM8</accession>
<evidence type="ECO:0000313" key="2">
    <source>
        <dbReference type="Proteomes" id="UP000269721"/>
    </source>
</evidence>
<proteinExistence type="predicted"/>
<reference evidence="2" key="1">
    <citation type="journal article" date="2018" name="Nat. Microbiol.">
        <title>Leveraging single-cell genomics to expand the fungal tree of life.</title>
        <authorList>
            <person name="Ahrendt S.R."/>
            <person name="Quandt C.A."/>
            <person name="Ciobanu D."/>
            <person name="Clum A."/>
            <person name="Salamov A."/>
            <person name="Andreopoulos B."/>
            <person name="Cheng J.F."/>
            <person name="Woyke T."/>
            <person name="Pelin A."/>
            <person name="Henrissat B."/>
            <person name="Reynolds N.K."/>
            <person name="Benny G.L."/>
            <person name="Smith M.E."/>
            <person name="James T.Y."/>
            <person name="Grigoriev I.V."/>
        </authorList>
    </citation>
    <scope>NUCLEOTIDE SEQUENCE [LARGE SCALE GENOMIC DNA]</scope>
</reference>
<keyword evidence="2" id="KW-1185">Reference proteome</keyword>